<feature type="chain" id="PRO_5029648784" description="T9SS type A sorting domain-containing protein" evidence="1">
    <location>
        <begin position="21"/>
        <end position="135"/>
    </location>
</feature>
<evidence type="ECO:0008006" key="4">
    <source>
        <dbReference type="Google" id="ProtNLM"/>
    </source>
</evidence>
<keyword evidence="1" id="KW-0732">Signal</keyword>
<evidence type="ECO:0000313" key="2">
    <source>
        <dbReference type="EMBL" id="MVM35081.1"/>
    </source>
</evidence>
<protein>
    <recommendedName>
        <fullName evidence="4">T9SS type A sorting domain-containing protein</fullName>
    </recommendedName>
</protein>
<dbReference type="RefSeq" id="WP_157589895.1">
    <property type="nucleotide sequence ID" value="NZ_WPIN01000020.1"/>
</dbReference>
<accession>A0A7K1SMR2</accession>
<dbReference type="AlphaFoldDB" id="A0A7K1SMR2"/>
<proteinExistence type="predicted"/>
<dbReference type="Proteomes" id="UP000436006">
    <property type="component" value="Unassembled WGS sequence"/>
</dbReference>
<evidence type="ECO:0000256" key="1">
    <source>
        <dbReference type="SAM" id="SignalP"/>
    </source>
</evidence>
<organism evidence="2 3">
    <name type="scientific">Spirosoma arboris</name>
    <dbReference type="NCBI Taxonomy" id="2682092"/>
    <lineage>
        <taxon>Bacteria</taxon>
        <taxon>Pseudomonadati</taxon>
        <taxon>Bacteroidota</taxon>
        <taxon>Cytophagia</taxon>
        <taxon>Cytophagales</taxon>
        <taxon>Cytophagaceae</taxon>
        <taxon>Spirosoma</taxon>
    </lineage>
</organism>
<gene>
    <name evidence="2" type="ORF">GO755_33960</name>
</gene>
<comment type="caution">
    <text evidence="2">The sequence shown here is derived from an EMBL/GenBank/DDBJ whole genome shotgun (WGS) entry which is preliminary data.</text>
</comment>
<keyword evidence="3" id="KW-1185">Reference proteome</keyword>
<sequence>MKTFVQSLLTALLLSTATFASPLATTPAKSAAEPVTTGSYKVAVFPSSKPSRLNVFVERTPGQKMAVSLKSADGTLLGKQLVGKKQGNFCFQFDLSELNDGSYSVEVAAGSDVTVYPVKLATQPAQAAARSITLN</sequence>
<feature type="signal peptide" evidence="1">
    <location>
        <begin position="1"/>
        <end position="20"/>
    </location>
</feature>
<reference evidence="2 3" key="1">
    <citation type="submission" date="2019-12" db="EMBL/GenBank/DDBJ databases">
        <title>Spirosoma sp. HMF4905 genome sequencing and assembly.</title>
        <authorList>
            <person name="Kang H."/>
            <person name="Cha I."/>
            <person name="Kim H."/>
            <person name="Joh K."/>
        </authorList>
    </citation>
    <scope>NUCLEOTIDE SEQUENCE [LARGE SCALE GENOMIC DNA]</scope>
    <source>
        <strain evidence="2 3">HMF4905</strain>
    </source>
</reference>
<name>A0A7K1SMR2_9BACT</name>
<evidence type="ECO:0000313" key="3">
    <source>
        <dbReference type="Proteomes" id="UP000436006"/>
    </source>
</evidence>
<dbReference type="EMBL" id="WPIN01000020">
    <property type="protein sequence ID" value="MVM35081.1"/>
    <property type="molecule type" value="Genomic_DNA"/>
</dbReference>